<dbReference type="RefSeq" id="WP_199405003.1">
    <property type="nucleotide sequence ID" value="NZ_JAOZFC020000001.1"/>
</dbReference>
<accession>A0ABT6D125</accession>
<name>A0ABT6D125_9LACO</name>
<protein>
    <submittedName>
        <fullName evidence="1">Uncharacterized protein</fullName>
    </submittedName>
</protein>
<evidence type="ECO:0000313" key="2">
    <source>
        <dbReference type="Proteomes" id="UP001146336"/>
    </source>
</evidence>
<comment type="caution">
    <text evidence="1">The sequence shown here is derived from an EMBL/GenBank/DDBJ whole genome shotgun (WGS) entry which is preliminary data.</text>
</comment>
<reference evidence="1" key="1">
    <citation type="submission" date="2023-03" db="EMBL/GenBank/DDBJ databases">
        <title>Comparative genomics of Weissella fermenti BK2, and weissella type species.</title>
        <authorList>
            <person name="Lee J.K."/>
            <person name="Baek J.H."/>
            <person name="Kim J.M."/>
            <person name="Choi D.G."/>
            <person name="Jeon C.O."/>
        </authorList>
    </citation>
    <scope>NUCLEOTIDE SEQUENCE</scope>
    <source>
        <strain evidence="1">BK2</strain>
    </source>
</reference>
<sequence>MSDSKFFEPINYNFASSINMDVRIEQPAKKKSVVPDARTQHLTQQAQNEISRMKIKAAYEARYAAYKIERDNGKNDDEISEIIGLSARTLKGNHYHYRYNKEKRIESKA</sequence>
<gene>
    <name evidence="1" type="ORF">OIT47_000275</name>
</gene>
<keyword evidence="2" id="KW-1185">Reference proteome</keyword>
<proteinExistence type="predicted"/>
<evidence type="ECO:0000313" key="1">
    <source>
        <dbReference type="EMBL" id="MDF9298771.1"/>
    </source>
</evidence>
<dbReference type="Proteomes" id="UP001146336">
    <property type="component" value="Unassembled WGS sequence"/>
</dbReference>
<dbReference type="EMBL" id="JAOZFC020000001">
    <property type="protein sequence ID" value="MDF9298771.1"/>
    <property type="molecule type" value="Genomic_DNA"/>
</dbReference>
<organism evidence="1 2">
    <name type="scientific">Weissella fermenti</name>
    <dbReference type="NCBI Taxonomy" id="2987699"/>
    <lineage>
        <taxon>Bacteria</taxon>
        <taxon>Bacillati</taxon>
        <taxon>Bacillota</taxon>
        <taxon>Bacilli</taxon>
        <taxon>Lactobacillales</taxon>
        <taxon>Lactobacillaceae</taxon>
        <taxon>Weissella</taxon>
    </lineage>
</organism>